<evidence type="ECO:0000313" key="1">
    <source>
        <dbReference type="EMBL" id="KAE8764915.1"/>
    </source>
</evidence>
<dbReference type="AlphaFoldDB" id="A0A7J5UR69"/>
<dbReference type="OrthoDB" id="7619731at2"/>
<gene>
    <name evidence="1" type="ORF">GB883_06370</name>
</gene>
<protein>
    <submittedName>
        <fullName evidence="1">DUF2785 domain-containing protein</fullName>
    </submittedName>
</protein>
<dbReference type="RefSeq" id="WP_152203920.1">
    <property type="nucleotide sequence ID" value="NZ_VUKF01000038.1"/>
</dbReference>
<dbReference type="Pfam" id="PF10978">
    <property type="entry name" value="DUF2785"/>
    <property type="match status" value="1"/>
</dbReference>
<comment type="caution">
    <text evidence="1">The sequence shown here is derived from an EMBL/GenBank/DDBJ whole genome shotgun (WGS) entry which is preliminary data.</text>
</comment>
<proteinExistence type="predicted"/>
<dbReference type="Proteomes" id="UP000451860">
    <property type="component" value="Unassembled WGS sequence"/>
</dbReference>
<dbReference type="EMBL" id="WHJE01000019">
    <property type="protein sequence ID" value="KAE8764915.1"/>
    <property type="molecule type" value="Genomic_DNA"/>
</dbReference>
<dbReference type="InterPro" id="IPR021247">
    <property type="entry name" value="DUF2785"/>
</dbReference>
<organism evidence="1 2">
    <name type="scientific">Georgenia thermotolerans</name>
    <dbReference type="NCBI Taxonomy" id="527326"/>
    <lineage>
        <taxon>Bacteria</taxon>
        <taxon>Bacillati</taxon>
        <taxon>Actinomycetota</taxon>
        <taxon>Actinomycetes</taxon>
        <taxon>Micrococcales</taxon>
        <taxon>Bogoriellaceae</taxon>
        <taxon>Georgenia</taxon>
    </lineage>
</organism>
<name>A0A7J5UR69_9MICO</name>
<reference evidence="1 2" key="1">
    <citation type="submission" date="2019-10" db="EMBL/GenBank/DDBJ databases">
        <title>Georgenia wutianyii sp. nov. and Georgenia yuyongxinii sp. nov. isolated from plateau pika (Ochotona curzoniae) in the Qinghai-Tibet plateau of China.</title>
        <authorList>
            <person name="Tian Z."/>
        </authorList>
    </citation>
    <scope>NUCLEOTIDE SEQUENCE [LARGE SCALE GENOMIC DNA]</scope>
    <source>
        <strain evidence="1 2">DSM 21501</strain>
    </source>
</reference>
<sequence length="263" mass="28373">MTNWEAVYAAGCAVPAGRALDELTDELAAALRHPDPAVRDGAPYGVLRAWIADGVLGPELRHRLGDEMARRFTDPEPQARTFAPLVLDMLVRRGAFDPAWLAAFAAWYPTEPDLRGYDAALGWLHAVAHGADLLAAFGRCPAVEPTSMLRLAAARLLAPTDHVLREQEDDRLARAIALTLTRPELTPADAAGWLDPVAAAFAALPSGPTPAWASNAMRTLRALYVVLDRGVRERRGGPLLEVPHAEAVGARLGEVLEPVFQYS</sequence>
<keyword evidence="2" id="KW-1185">Reference proteome</keyword>
<evidence type="ECO:0000313" key="2">
    <source>
        <dbReference type="Proteomes" id="UP000451860"/>
    </source>
</evidence>
<accession>A0A7J5UR69</accession>